<dbReference type="VEuPathDB" id="FungiDB:FVEG_08552"/>
<dbReference type="RefSeq" id="XP_018755094.1">
    <property type="nucleotide sequence ID" value="XM_018897441.1"/>
</dbReference>
<feature type="chain" id="PRO_5004898698" description="WSC domain-containing protein" evidence="2">
    <location>
        <begin position="18"/>
        <end position="752"/>
    </location>
</feature>
<evidence type="ECO:0000256" key="1">
    <source>
        <dbReference type="SAM" id="MobiDB-lite"/>
    </source>
</evidence>
<feature type="compositionally biased region" description="Gly residues" evidence="1">
    <location>
        <begin position="689"/>
        <end position="703"/>
    </location>
</feature>
<accession>W7MBN4</accession>
<protein>
    <recommendedName>
        <fullName evidence="3">WSC domain-containing protein</fullName>
    </recommendedName>
</protein>
<dbReference type="Pfam" id="PF01822">
    <property type="entry name" value="WSC"/>
    <property type="match status" value="1"/>
</dbReference>
<evidence type="ECO:0000313" key="4">
    <source>
        <dbReference type="EMBL" id="EWG48903.1"/>
    </source>
</evidence>
<gene>
    <name evidence="4" type="ORF">FVEG_08552</name>
</gene>
<dbReference type="Proteomes" id="UP000009096">
    <property type="component" value="Chromosome 10"/>
</dbReference>
<proteinExistence type="predicted"/>
<name>W7MBN4_GIBM7</name>
<feature type="compositionally biased region" description="Low complexity" evidence="1">
    <location>
        <begin position="704"/>
        <end position="721"/>
    </location>
</feature>
<dbReference type="InterPro" id="IPR002889">
    <property type="entry name" value="WSC_carb-bd"/>
</dbReference>
<dbReference type="PROSITE" id="PS51212">
    <property type="entry name" value="WSC"/>
    <property type="match status" value="1"/>
</dbReference>
<feature type="signal peptide" evidence="2">
    <location>
        <begin position="1"/>
        <end position="17"/>
    </location>
</feature>
<evidence type="ECO:0000259" key="3">
    <source>
        <dbReference type="PROSITE" id="PS51212"/>
    </source>
</evidence>
<sequence>MRLSSGLLVACATGVLGQFQQIHHFKRFTNSSTSAIESQTPTSSVATTSSVEATTTSAAPTSVASVELNLKDFVLGQGASFYPPPDGDTILMAPEPYDGSSLDRRHFIRALPFTPPNISITYVKFTVPSTIRYGPLVLTTSNYLPCFGFQQCMALINSGNDGSGNSKRDVPCVYRVLVDGEVVLQQPITGTGSLDLSTNPFPLKSDYKITFEQGCGGTFIPVILKGVSVVEAPGKTSTPISSIVIATGNSAEPGTATTEGAIETTGAFVTTNSEGETVTLTESTGTTSSGAAGFTTNSEGETVFPTETVSTNSEGATTNSNGETVFPTTTTRAASSSSATSVPGFPGSVLDFTLFGCVGSTAGFPTFTSVETSERMDLDLCGGLCAGRAYFGVYDTTCYCGDELGVDASRVNLDECDIECPGDDSQFCGGDSSARRLRTRQNVPSNRLLTVYAAPRDVVVTSSVTQTVTEEQTVVTTFTTTVTGASTTAVEVITTALVCVNGQCFPGSSTVYIFVEINGSDCDGQWVFISVSCPGGHKYIPQYCSGGNCANLQVYKPQQCHDWYNYDSFFVASDCAACSKGIQYLPWQNSWGTPDKCNNQVPTCSGGSCPTNNQGIAPHGGSWSSSNSTSPHGGSNGGSNGGSGGSGGSGSPGGSGSGGSGGSSSGSSSGSNGGSGGSGGSSSGSSSGSNGGSNGGSHGGSGGSSSDSSSSSNGGSSAPGSEGAYPSTITVSGASKQVMDMLAFLAVFIALF</sequence>
<evidence type="ECO:0000313" key="5">
    <source>
        <dbReference type="Proteomes" id="UP000009096"/>
    </source>
</evidence>
<dbReference type="eggNOG" id="ENOG502QQ7T">
    <property type="taxonomic scope" value="Eukaryota"/>
</dbReference>
<keyword evidence="5" id="KW-1185">Reference proteome</keyword>
<dbReference type="KEGG" id="fvr:FVEG_08552"/>
<organism evidence="4 5">
    <name type="scientific">Gibberella moniliformis (strain M3125 / FGSC 7600)</name>
    <name type="common">Maize ear and stalk rot fungus</name>
    <name type="synonym">Fusarium verticillioides</name>
    <dbReference type="NCBI Taxonomy" id="334819"/>
    <lineage>
        <taxon>Eukaryota</taxon>
        <taxon>Fungi</taxon>
        <taxon>Dikarya</taxon>
        <taxon>Ascomycota</taxon>
        <taxon>Pezizomycotina</taxon>
        <taxon>Sordariomycetes</taxon>
        <taxon>Hypocreomycetidae</taxon>
        <taxon>Hypocreales</taxon>
        <taxon>Nectriaceae</taxon>
        <taxon>Fusarium</taxon>
        <taxon>Fusarium fujikuroi species complex</taxon>
    </lineage>
</organism>
<keyword evidence="2" id="KW-0732">Signal</keyword>
<dbReference type="HOGENOM" id="CLU_402257_0_0_1"/>
<evidence type="ECO:0000256" key="2">
    <source>
        <dbReference type="SAM" id="SignalP"/>
    </source>
</evidence>
<dbReference type="AlphaFoldDB" id="W7MBN4"/>
<feature type="compositionally biased region" description="Gly residues" evidence="1">
    <location>
        <begin position="634"/>
        <end position="664"/>
    </location>
</feature>
<feature type="compositionally biased region" description="Gly residues" evidence="1">
    <location>
        <begin position="671"/>
        <end position="682"/>
    </location>
</feature>
<dbReference type="OMA" id="QWVFISV"/>
<feature type="region of interest" description="Disordered" evidence="1">
    <location>
        <begin position="615"/>
        <end position="728"/>
    </location>
</feature>
<feature type="domain" description="WSC" evidence="3">
    <location>
        <begin position="351"/>
        <end position="440"/>
    </location>
</feature>
<feature type="region of interest" description="Disordered" evidence="1">
    <location>
        <begin position="280"/>
        <end position="299"/>
    </location>
</feature>
<reference evidence="4 5" key="1">
    <citation type="journal article" date="2010" name="Nature">
        <title>Comparative genomics reveals mobile pathogenicity chromosomes in Fusarium.</title>
        <authorList>
            <person name="Ma L.J."/>
            <person name="van der Does H.C."/>
            <person name="Borkovich K.A."/>
            <person name="Coleman J.J."/>
            <person name="Daboussi M.J."/>
            <person name="Di Pietro A."/>
            <person name="Dufresne M."/>
            <person name="Freitag M."/>
            <person name="Grabherr M."/>
            <person name="Henrissat B."/>
            <person name="Houterman P.M."/>
            <person name="Kang S."/>
            <person name="Shim W.B."/>
            <person name="Woloshuk C."/>
            <person name="Xie X."/>
            <person name="Xu J.R."/>
            <person name="Antoniw J."/>
            <person name="Baker S.E."/>
            <person name="Bluhm B.H."/>
            <person name="Breakspear A."/>
            <person name="Brown D.W."/>
            <person name="Butchko R.A."/>
            <person name="Chapman S."/>
            <person name="Coulson R."/>
            <person name="Coutinho P.M."/>
            <person name="Danchin E.G."/>
            <person name="Diener A."/>
            <person name="Gale L.R."/>
            <person name="Gardiner D.M."/>
            <person name="Goff S."/>
            <person name="Hammond-Kosack K.E."/>
            <person name="Hilburn K."/>
            <person name="Hua-Van A."/>
            <person name="Jonkers W."/>
            <person name="Kazan K."/>
            <person name="Kodira C.D."/>
            <person name="Koehrsen M."/>
            <person name="Kumar L."/>
            <person name="Lee Y.H."/>
            <person name="Li L."/>
            <person name="Manners J.M."/>
            <person name="Miranda-Saavedra D."/>
            <person name="Mukherjee M."/>
            <person name="Park G."/>
            <person name="Park J."/>
            <person name="Park S.Y."/>
            <person name="Proctor R.H."/>
            <person name="Regev A."/>
            <person name="Ruiz-Roldan M.C."/>
            <person name="Sain D."/>
            <person name="Sakthikumar S."/>
            <person name="Sykes S."/>
            <person name="Schwartz D.C."/>
            <person name="Turgeon B.G."/>
            <person name="Wapinski I."/>
            <person name="Yoder O."/>
            <person name="Young S."/>
            <person name="Zeng Q."/>
            <person name="Zhou S."/>
            <person name="Galagan J."/>
            <person name="Cuomo C.A."/>
            <person name="Kistler H.C."/>
            <person name="Rep M."/>
        </authorList>
    </citation>
    <scope>NUCLEOTIDE SEQUENCE [LARGE SCALE GENOMIC DNA]</scope>
    <source>
        <strain evidence="5">M3125 / FGSC 7600</strain>
    </source>
</reference>
<feature type="compositionally biased region" description="Low complexity" evidence="1">
    <location>
        <begin position="619"/>
        <end position="633"/>
    </location>
</feature>
<dbReference type="GeneID" id="30066276"/>
<dbReference type="EMBL" id="CM000587">
    <property type="protein sequence ID" value="EWG48903.1"/>
    <property type="molecule type" value="Genomic_DNA"/>
</dbReference>
<dbReference type="EMBL" id="DS022252">
    <property type="protein sequence ID" value="EWG48903.1"/>
    <property type="molecule type" value="Genomic_DNA"/>
</dbReference>
<feature type="compositionally biased region" description="Low complexity" evidence="1">
    <location>
        <begin position="280"/>
        <end position="296"/>
    </location>
</feature>
<dbReference type="OrthoDB" id="2019572at2759"/>